<evidence type="ECO:0000313" key="6">
    <source>
        <dbReference type="Proteomes" id="UP000240527"/>
    </source>
</evidence>
<evidence type="ECO:0000256" key="3">
    <source>
        <dbReference type="ARBA" id="ARBA00023163"/>
    </source>
</evidence>
<dbReference type="PRINTS" id="PR00032">
    <property type="entry name" value="HTHARAC"/>
</dbReference>
<dbReference type="Pfam" id="PF12833">
    <property type="entry name" value="HTH_18"/>
    <property type="match status" value="1"/>
</dbReference>
<dbReference type="EMBL" id="CP027850">
    <property type="protein sequence ID" value="AVQ00586.1"/>
    <property type="molecule type" value="Genomic_DNA"/>
</dbReference>
<dbReference type="InterPro" id="IPR018060">
    <property type="entry name" value="HTH_AraC"/>
</dbReference>
<keyword evidence="3" id="KW-0804">Transcription</keyword>
<gene>
    <name evidence="5" type="ORF">B7G68_01140</name>
</gene>
<protein>
    <submittedName>
        <fullName evidence="5">AraC family transcriptional regulator</fullName>
    </submittedName>
</protein>
<dbReference type="PANTHER" id="PTHR46796:SF14">
    <property type="entry name" value="TRANSCRIPTIONAL REGULATORY PROTEIN"/>
    <property type="match status" value="1"/>
</dbReference>
<evidence type="ECO:0000259" key="4">
    <source>
        <dbReference type="PROSITE" id="PS01124"/>
    </source>
</evidence>
<feature type="domain" description="HTH araC/xylS-type" evidence="4">
    <location>
        <begin position="71"/>
        <end position="169"/>
    </location>
</feature>
<dbReference type="PROSITE" id="PS01124">
    <property type="entry name" value="HTH_ARAC_FAMILY_2"/>
    <property type="match status" value="1"/>
</dbReference>
<evidence type="ECO:0000313" key="5">
    <source>
        <dbReference type="EMBL" id="AVQ00586.1"/>
    </source>
</evidence>
<dbReference type="SMART" id="SM00342">
    <property type="entry name" value="HTH_ARAC"/>
    <property type="match status" value="1"/>
</dbReference>
<dbReference type="InterPro" id="IPR018062">
    <property type="entry name" value="HTH_AraC-typ_CS"/>
</dbReference>
<sequence>MLQDLSASPGAQPFVLPNRILTLFDAMETALAEDLGLATGEAQVLISSLERTIATRARREAGQGLVAWQVRRIEAHVAARITSPITVRELAQVLRLSAGRFSRSFKARFGQSPRAWIALQRIRRAKRLMRQSRAGLSEIALECGFADQAHFTNTFRRATGMPPGAWRRAIELGDA</sequence>
<keyword evidence="2" id="KW-0238">DNA-binding</keyword>
<dbReference type="InterPro" id="IPR009057">
    <property type="entry name" value="Homeodomain-like_sf"/>
</dbReference>
<keyword evidence="6" id="KW-1185">Reference proteome</keyword>
<dbReference type="PANTHER" id="PTHR46796">
    <property type="entry name" value="HTH-TYPE TRANSCRIPTIONAL ACTIVATOR RHAS-RELATED"/>
    <property type="match status" value="1"/>
</dbReference>
<evidence type="ECO:0000256" key="2">
    <source>
        <dbReference type="ARBA" id="ARBA00023125"/>
    </source>
</evidence>
<dbReference type="Proteomes" id="UP000240527">
    <property type="component" value="Chromosome"/>
</dbReference>
<proteinExistence type="predicted"/>
<dbReference type="PROSITE" id="PS00041">
    <property type="entry name" value="HTH_ARAC_FAMILY_1"/>
    <property type="match status" value="1"/>
</dbReference>
<keyword evidence="1" id="KW-0805">Transcription regulation</keyword>
<organism evidence="5 6">
    <name type="scientific">Caulobacter segnis</name>
    <dbReference type="NCBI Taxonomy" id="88688"/>
    <lineage>
        <taxon>Bacteria</taxon>
        <taxon>Pseudomonadati</taxon>
        <taxon>Pseudomonadota</taxon>
        <taxon>Alphaproteobacteria</taxon>
        <taxon>Caulobacterales</taxon>
        <taxon>Caulobacteraceae</taxon>
        <taxon>Caulobacter</taxon>
    </lineage>
</organism>
<dbReference type="RefSeq" id="WP_013077409.1">
    <property type="nucleotide sequence ID" value="NZ_CP027850.1"/>
</dbReference>
<name>A0ABN5IPD9_9CAUL</name>
<dbReference type="InterPro" id="IPR020449">
    <property type="entry name" value="Tscrpt_reg_AraC-type_HTH"/>
</dbReference>
<dbReference type="Gene3D" id="1.10.10.60">
    <property type="entry name" value="Homeodomain-like"/>
    <property type="match status" value="1"/>
</dbReference>
<dbReference type="SUPFAM" id="SSF46689">
    <property type="entry name" value="Homeodomain-like"/>
    <property type="match status" value="2"/>
</dbReference>
<evidence type="ECO:0000256" key="1">
    <source>
        <dbReference type="ARBA" id="ARBA00023015"/>
    </source>
</evidence>
<dbReference type="InterPro" id="IPR050204">
    <property type="entry name" value="AraC_XylS_family_regulators"/>
</dbReference>
<accession>A0ABN5IPD9</accession>
<reference evidence="5 6" key="1">
    <citation type="journal article" date="2015" name="Biotechnol. Bioeng.">
        <title>Genome sequence and phenotypic characterization of Caulobacter segnis.</title>
        <authorList>
            <person name="Patel S."/>
            <person name="Fletcher B."/>
            <person name="Scott D.C."/>
            <person name="Ely B."/>
        </authorList>
    </citation>
    <scope>NUCLEOTIDE SEQUENCE [LARGE SCALE GENOMIC DNA]</scope>
    <source>
        <strain evidence="5 6">TK0059</strain>
    </source>
</reference>